<evidence type="ECO:0000256" key="4">
    <source>
        <dbReference type="SAM" id="Phobius"/>
    </source>
</evidence>
<comment type="similarity">
    <text evidence="1">Belongs to the COBRA family.</text>
</comment>
<organism evidence="6 7">
    <name type="scientific">Protea cynaroides</name>
    <dbReference type="NCBI Taxonomy" id="273540"/>
    <lineage>
        <taxon>Eukaryota</taxon>
        <taxon>Viridiplantae</taxon>
        <taxon>Streptophyta</taxon>
        <taxon>Embryophyta</taxon>
        <taxon>Tracheophyta</taxon>
        <taxon>Spermatophyta</taxon>
        <taxon>Magnoliopsida</taxon>
        <taxon>Proteales</taxon>
        <taxon>Proteaceae</taxon>
        <taxon>Protea</taxon>
    </lineage>
</organism>
<accession>A0A9Q0QPW7</accession>
<evidence type="ECO:0000256" key="2">
    <source>
        <dbReference type="ARBA" id="ARBA00022729"/>
    </source>
</evidence>
<feature type="transmembrane region" description="Helical" evidence="4">
    <location>
        <begin position="9"/>
        <end position="33"/>
    </location>
</feature>
<dbReference type="OrthoDB" id="1884438at2759"/>
<evidence type="ECO:0000313" key="7">
    <source>
        <dbReference type="Proteomes" id="UP001141806"/>
    </source>
</evidence>
<keyword evidence="3" id="KW-0325">Glycoprotein</keyword>
<dbReference type="GO" id="GO:0005886">
    <property type="term" value="C:plasma membrane"/>
    <property type="evidence" value="ECO:0007669"/>
    <property type="project" value="TreeGrafter"/>
</dbReference>
<dbReference type="Pfam" id="PF25079">
    <property type="entry name" value="COB_C"/>
    <property type="match status" value="1"/>
</dbReference>
<dbReference type="GO" id="GO:0052324">
    <property type="term" value="P:plant-type cell wall cellulose biosynthetic process"/>
    <property type="evidence" value="ECO:0007669"/>
    <property type="project" value="TreeGrafter"/>
</dbReference>
<dbReference type="PIRSF" id="PIRSF038122">
    <property type="entry name" value="COBRA"/>
    <property type="match status" value="1"/>
</dbReference>
<keyword evidence="7" id="KW-1185">Reference proteome</keyword>
<comment type="caution">
    <text evidence="6">The sequence shown here is derived from an EMBL/GenBank/DDBJ whole genome shotgun (WGS) entry which is preliminary data.</text>
</comment>
<sequence length="391" mass="44184">MPDNQEKPIFLPSGFVGLIAISFFLLFLFSFFAPTDGFDPLDPNGNVTIKWDILVWNQGQYEALVSIYNYQLFRHIETPGWRLSWTWTGDEIIWHMTGAEATEQGNCSRVQGSTELPHSCEKTPVIIDLLPGTPYNLQTANCCKGGVLTSMTQDPINYAATFRLSVGMVASDINSIKTKPVNFGLGLPGYSCSNGTDVPASRFTKDGRRNIPSVLQLPSNKGNNGQLVRCSRHMCPIRIHWHVKTSYTKYWRVKVTVENLNVIKNYSMWNLVIQHPNLQSIAQMFSFNYQSLNQYPVNDTGMFWGIKYYNDMLLQAGNTGNVQNEMILSKDTGIFTFKEGWAFPRRVSFNGDECVMPPPDEYPRLPNSASPQSQKHHMMVSLLVLLTLILS</sequence>
<dbReference type="AlphaFoldDB" id="A0A9Q0QPW7"/>
<reference evidence="6" key="1">
    <citation type="journal article" date="2023" name="Plant J.">
        <title>The genome of the king protea, Protea cynaroides.</title>
        <authorList>
            <person name="Chang J."/>
            <person name="Duong T.A."/>
            <person name="Schoeman C."/>
            <person name="Ma X."/>
            <person name="Roodt D."/>
            <person name="Barker N."/>
            <person name="Li Z."/>
            <person name="Van de Peer Y."/>
            <person name="Mizrachi E."/>
        </authorList>
    </citation>
    <scope>NUCLEOTIDE SEQUENCE</scope>
    <source>
        <tissue evidence="6">Young leaves</tissue>
    </source>
</reference>
<evidence type="ECO:0000313" key="6">
    <source>
        <dbReference type="EMBL" id="KAJ4967379.1"/>
    </source>
</evidence>
<dbReference type="EMBL" id="JAMYWD010000007">
    <property type="protein sequence ID" value="KAJ4967379.1"/>
    <property type="molecule type" value="Genomic_DNA"/>
</dbReference>
<dbReference type="PANTHER" id="PTHR31673">
    <property type="entry name" value="PROTEIN COBRA"/>
    <property type="match status" value="1"/>
</dbReference>
<gene>
    <name evidence="6" type="ORF">NE237_019228</name>
</gene>
<dbReference type="PANTHER" id="PTHR31673:SF30">
    <property type="entry name" value="COBRA-LIKE PROTEIN 6"/>
    <property type="match status" value="1"/>
</dbReference>
<evidence type="ECO:0000259" key="5">
    <source>
        <dbReference type="Pfam" id="PF25079"/>
    </source>
</evidence>
<protein>
    <recommendedName>
        <fullName evidence="5">COBRA C-terminal domain-containing protein</fullName>
    </recommendedName>
</protein>
<dbReference type="Proteomes" id="UP001141806">
    <property type="component" value="Unassembled WGS sequence"/>
</dbReference>
<dbReference type="InterPro" id="IPR056900">
    <property type="entry name" value="COB_C"/>
</dbReference>
<dbReference type="Pfam" id="PF04833">
    <property type="entry name" value="COBRA"/>
    <property type="match status" value="1"/>
</dbReference>
<evidence type="ECO:0000256" key="1">
    <source>
        <dbReference type="ARBA" id="ARBA00005507"/>
    </source>
</evidence>
<dbReference type="InterPro" id="IPR006918">
    <property type="entry name" value="COBRA_pln"/>
</dbReference>
<proteinExistence type="inferred from homology"/>
<keyword evidence="4" id="KW-0472">Membrane</keyword>
<dbReference type="GO" id="GO:0010215">
    <property type="term" value="P:cellulose microfibril organization"/>
    <property type="evidence" value="ECO:0007669"/>
    <property type="project" value="InterPro"/>
</dbReference>
<name>A0A9Q0QPW7_9MAGN</name>
<keyword evidence="4" id="KW-0812">Transmembrane</keyword>
<feature type="domain" description="COBRA C-terminal" evidence="5">
    <location>
        <begin position="224"/>
        <end position="363"/>
    </location>
</feature>
<keyword evidence="2" id="KW-0732">Signal</keyword>
<keyword evidence="4" id="KW-1133">Transmembrane helix</keyword>
<evidence type="ECO:0000256" key="3">
    <source>
        <dbReference type="ARBA" id="ARBA00023180"/>
    </source>
</evidence>